<dbReference type="InterPro" id="IPR044524">
    <property type="entry name" value="Isoase_HisA-like"/>
</dbReference>
<dbReference type="UniPathway" id="UPA00031">
    <property type="reaction ID" value="UER00009"/>
</dbReference>
<dbReference type="EMBL" id="CP003364">
    <property type="protein sequence ID" value="AGA26941.1"/>
    <property type="molecule type" value="Genomic_DNA"/>
</dbReference>
<feature type="active site" description="Proton acceptor" evidence="9">
    <location>
        <position position="11"/>
    </location>
</feature>
<dbReference type="InterPro" id="IPR023016">
    <property type="entry name" value="HisA/PriA"/>
</dbReference>
<evidence type="ECO:0000256" key="9">
    <source>
        <dbReference type="HAMAP-Rule" id="MF_01014"/>
    </source>
</evidence>
<sequence>MKIMQVIPAIDLRGGNCVRLKQGDYDQETVFGDDPAAMAAHWEAEGATRLHLVDLDGAKAGHPVNVEAVRSILKRLTIPCQLGGGVRDEATIAVWLEAGLERVIVGTQALKDPAWFRAMALKYPQRLVLGLDARNGQVATGGWLEVSSVEATTLAEQFDDLPLGGVVYTDIACDGMLEGPNLAATEALALRLKTPVIASGGVGRLEDLAQLAALPIAACIVGRALYDGRFRLHEARERAGDHSSTP</sequence>
<dbReference type="Pfam" id="PF00977">
    <property type="entry name" value="His_biosynth"/>
    <property type="match status" value="1"/>
</dbReference>
<dbReference type="KEGG" id="saci:Sinac_2639"/>
<dbReference type="InterPro" id="IPR011060">
    <property type="entry name" value="RibuloseP-bd_barrel"/>
</dbReference>
<dbReference type="GO" id="GO:0003949">
    <property type="term" value="F:1-(5-phosphoribosyl)-5-[(5-phosphoribosylamino)methylideneamino]imidazole-4-carboxamide isomerase activity"/>
    <property type="evidence" value="ECO:0007669"/>
    <property type="project" value="UniProtKB-UniRule"/>
</dbReference>
<keyword evidence="5 9" id="KW-0963">Cytoplasm</keyword>
<dbReference type="PANTHER" id="PTHR43090">
    <property type="entry name" value="1-(5-PHOSPHORIBOSYL)-5-[(5-PHOSPHORIBOSYLAMINO)METHYLIDENEAMINO] IMIDAZOLE-4-CARBOXAMIDE ISOMERASE"/>
    <property type="match status" value="1"/>
</dbReference>
<protein>
    <recommendedName>
        <fullName evidence="9 11">1-(5-phosphoribosyl)-5-[(5-phosphoribosylamino)methylideneamino] imidazole-4-carboxamide isomerase</fullName>
        <ecNumber evidence="9 11">5.3.1.16</ecNumber>
    </recommendedName>
    <alternativeName>
        <fullName evidence="9">Phosphoribosylformimino-5-aminoimidazole carboxamide ribotide isomerase</fullName>
    </alternativeName>
</protein>
<dbReference type="SUPFAM" id="SSF51366">
    <property type="entry name" value="Ribulose-phoshate binding barrel"/>
    <property type="match status" value="1"/>
</dbReference>
<comment type="pathway">
    <text evidence="3 9 11">Amino-acid biosynthesis; L-histidine biosynthesis; L-histidine from 5-phospho-alpha-D-ribose 1-diphosphate: step 4/9.</text>
</comment>
<evidence type="ECO:0000256" key="6">
    <source>
        <dbReference type="ARBA" id="ARBA00022605"/>
    </source>
</evidence>
<dbReference type="Proteomes" id="UP000010798">
    <property type="component" value="Chromosome"/>
</dbReference>
<feature type="active site" description="Proton donor" evidence="9">
    <location>
        <position position="132"/>
    </location>
</feature>
<evidence type="ECO:0000256" key="11">
    <source>
        <dbReference type="RuleBase" id="RU003658"/>
    </source>
</evidence>
<keyword evidence="8 9" id="KW-0413">Isomerase</keyword>
<name>L0DE70_SINAD</name>
<comment type="catalytic activity">
    <reaction evidence="1 9 11">
        <text>1-(5-phospho-beta-D-ribosyl)-5-[(5-phospho-beta-D-ribosylamino)methylideneamino]imidazole-4-carboxamide = 5-[(5-phospho-1-deoxy-D-ribulos-1-ylimino)methylamino]-1-(5-phospho-beta-D-ribosyl)imidazole-4-carboxamide</text>
        <dbReference type="Rhea" id="RHEA:15469"/>
        <dbReference type="ChEBI" id="CHEBI:58435"/>
        <dbReference type="ChEBI" id="CHEBI:58525"/>
        <dbReference type="EC" id="5.3.1.16"/>
    </reaction>
</comment>
<evidence type="ECO:0000313" key="12">
    <source>
        <dbReference type="EMBL" id="AGA26941.1"/>
    </source>
</evidence>
<evidence type="ECO:0000256" key="8">
    <source>
        <dbReference type="ARBA" id="ARBA00023235"/>
    </source>
</evidence>
<dbReference type="AlphaFoldDB" id="L0DE70"/>
<evidence type="ECO:0000256" key="1">
    <source>
        <dbReference type="ARBA" id="ARBA00000901"/>
    </source>
</evidence>
<dbReference type="CDD" id="cd04732">
    <property type="entry name" value="HisA"/>
    <property type="match status" value="1"/>
</dbReference>
<proteinExistence type="inferred from homology"/>
<dbReference type="eggNOG" id="COG0106">
    <property type="taxonomic scope" value="Bacteria"/>
</dbReference>
<reference evidence="12 13" key="1">
    <citation type="submission" date="2012-02" db="EMBL/GenBank/DDBJ databases">
        <title>Complete sequence of chromosome of Singulisphaera acidiphila DSM 18658.</title>
        <authorList>
            <consortium name="US DOE Joint Genome Institute (JGI-PGF)"/>
            <person name="Lucas S."/>
            <person name="Copeland A."/>
            <person name="Lapidus A."/>
            <person name="Glavina del Rio T."/>
            <person name="Dalin E."/>
            <person name="Tice H."/>
            <person name="Bruce D."/>
            <person name="Goodwin L."/>
            <person name="Pitluck S."/>
            <person name="Peters L."/>
            <person name="Ovchinnikova G."/>
            <person name="Chertkov O."/>
            <person name="Kyrpides N."/>
            <person name="Mavromatis K."/>
            <person name="Ivanova N."/>
            <person name="Brettin T."/>
            <person name="Detter J.C."/>
            <person name="Han C."/>
            <person name="Larimer F."/>
            <person name="Land M."/>
            <person name="Hauser L."/>
            <person name="Markowitz V."/>
            <person name="Cheng J.-F."/>
            <person name="Hugenholtz P."/>
            <person name="Woyke T."/>
            <person name="Wu D."/>
            <person name="Tindall B."/>
            <person name="Pomrenke H."/>
            <person name="Brambilla E."/>
            <person name="Klenk H.-P."/>
            <person name="Eisen J.A."/>
        </authorList>
    </citation>
    <scope>NUCLEOTIDE SEQUENCE [LARGE SCALE GENOMIC DNA]</scope>
    <source>
        <strain evidence="13">ATCC BAA-1392 / DSM 18658 / VKM B-2454 / MOB10</strain>
    </source>
</reference>
<dbReference type="HAMAP" id="MF_01014">
    <property type="entry name" value="HisA"/>
    <property type="match status" value="1"/>
</dbReference>
<dbReference type="PANTHER" id="PTHR43090:SF2">
    <property type="entry name" value="1-(5-PHOSPHORIBOSYL)-5-[(5-PHOSPHORIBOSYLAMINO)METHYLIDENEAMINO] IMIDAZOLE-4-CARBOXAMIDE ISOMERASE"/>
    <property type="match status" value="1"/>
</dbReference>
<evidence type="ECO:0000256" key="10">
    <source>
        <dbReference type="RuleBase" id="RU003657"/>
    </source>
</evidence>
<gene>
    <name evidence="9" type="primary">hisA</name>
    <name evidence="12" type="ordered locus">Sinac_2639</name>
</gene>
<accession>L0DE70</accession>
<dbReference type="NCBIfam" id="TIGR00007">
    <property type="entry name" value="1-(5-phosphoribosyl)-5-[(5-phosphoribosylamino)methylideneamino]imidazole-4-carboxamide isomerase"/>
    <property type="match status" value="1"/>
</dbReference>
<dbReference type="InterPro" id="IPR013785">
    <property type="entry name" value="Aldolase_TIM"/>
</dbReference>
<dbReference type="Gene3D" id="3.20.20.70">
    <property type="entry name" value="Aldolase class I"/>
    <property type="match status" value="1"/>
</dbReference>
<evidence type="ECO:0000313" key="13">
    <source>
        <dbReference type="Proteomes" id="UP000010798"/>
    </source>
</evidence>
<dbReference type="GO" id="GO:0000105">
    <property type="term" value="P:L-histidine biosynthetic process"/>
    <property type="evidence" value="ECO:0007669"/>
    <property type="project" value="UniProtKB-UniRule"/>
</dbReference>
<evidence type="ECO:0000256" key="3">
    <source>
        <dbReference type="ARBA" id="ARBA00005133"/>
    </source>
</evidence>
<organism evidence="12 13">
    <name type="scientific">Singulisphaera acidiphila (strain ATCC BAA-1392 / DSM 18658 / VKM B-2454 / MOB10)</name>
    <dbReference type="NCBI Taxonomy" id="886293"/>
    <lineage>
        <taxon>Bacteria</taxon>
        <taxon>Pseudomonadati</taxon>
        <taxon>Planctomycetota</taxon>
        <taxon>Planctomycetia</taxon>
        <taxon>Isosphaerales</taxon>
        <taxon>Isosphaeraceae</taxon>
        <taxon>Singulisphaera</taxon>
    </lineage>
</organism>
<keyword evidence="7 9" id="KW-0368">Histidine biosynthesis</keyword>
<evidence type="ECO:0000256" key="2">
    <source>
        <dbReference type="ARBA" id="ARBA00004496"/>
    </source>
</evidence>
<dbReference type="OrthoDB" id="9781903at2"/>
<dbReference type="GO" id="GO:0000162">
    <property type="term" value="P:L-tryptophan biosynthetic process"/>
    <property type="evidence" value="ECO:0007669"/>
    <property type="project" value="TreeGrafter"/>
</dbReference>
<keyword evidence="13" id="KW-1185">Reference proteome</keyword>
<keyword evidence="6 9" id="KW-0028">Amino-acid biosynthesis</keyword>
<dbReference type="HOGENOM" id="CLU_048577_1_1_0"/>
<dbReference type="InterPro" id="IPR006062">
    <property type="entry name" value="His_biosynth"/>
</dbReference>
<dbReference type="InterPro" id="IPR006063">
    <property type="entry name" value="HisA_bact_arch"/>
</dbReference>
<evidence type="ECO:0000256" key="7">
    <source>
        <dbReference type="ARBA" id="ARBA00023102"/>
    </source>
</evidence>
<dbReference type="STRING" id="886293.Sinac_2639"/>
<comment type="subcellular location">
    <subcellularLocation>
        <location evidence="2 9 11">Cytoplasm</location>
    </subcellularLocation>
</comment>
<dbReference type="EC" id="5.3.1.16" evidence="9 11"/>
<dbReference type="GO" id="GO:0005737">
    <property type="term" value="C:cytoplasm"/>
    <property type="evidence" value="ECO:0007669"/>
    <property type="project" value="UniProtKB-SubCell"/>
</dbReference>
<evidence type="ECO:0000256" key="4">
    <source>
        <dbReference type="ARBA" id="ARBA00009667"/>
    </source>
</evidence>
<evidence type="ECO:0000256" key="5">
    <source>
        <dbReference type="ARBA" id="ARBA00022490"/>
    </source>
</evidence>
<dbReference type="FunFam" id="3.20.20.70:FF:000009">
    <property type="entry name" value="1-(5-phosphoribosyl)-5-[(5-phosphoribosylamino)methylideneamino] imidazole-4-carboxamide isomerase"/>
    <property type="match status" value="1"/>
</dbReference>
<comment type="similarity">
    <text evidence="4 9 10">Belongs to the HisA/HisF family.</text>
</comment>